<proteinExistence type="predicted"/>
<dbReference type="PANTHER" id="PTHR43649">
    <property type="entry name" value="ARABINOSE-BINDING PROTEIN-RELATED"/>
    <property type="match status" value="1"/>
</dbReference>
<keyword evidence="3" id="KW-1185">Reference proteome</keyword>
<keyword evidence="1" id="KW-0732">Signal</keyword>
<dbReference type="Proteomes" id="UP000632125">
    <property type="component" value="Unassembled WGS sequence"/>
</dbReference>
<dbReference type="PANTHER" id="PTHR43649:SF12">
    <property type="entry name" value="DIACETYLCHITOBIOSE BINDING PROTEIN DASA"/>
    <property type="match status" value="1"/>
</dbReference>
<evidence type="ECO:0000256" key="1">
    <source>
        <dbReference type="SAM" id="SignalP"/>
    </source>
</evidence>
<dbReference type="AlphaFoldDB" id="A0A927CWF8"/>
<name>A0A927CWF8_9BACL</name>
<comment type="caution">
    <text evidence="2">The sequence shown here is derived from an EMBL/GenBank/DDBJ whole genome shotgun (WGS) entry which is preliminary data.</text>
</comment>
<evidence type="ECO:0000313" key="3">
    <source>
        <dbReference type="Proteomes" id="UP000632125"/>
    </source>
</evidence>
<sequence length="433" mass="47864">MKKSKKTGLILLVSIMLFIAGCGQGGNAGGNASSGEDNKESSSEKVTLQFWYPGHEETITAPVKKLIAGFEEKNPNIKVEYTSIPWKDYFQKLTVAYGGGSAPDVHGLGFGQLISTIDQDKYMDLNPFIEKSKWDGKEDFFPDVLKAGEWKGGQYGLLMPDVRALVWRKDFFQEAGLDPNMPPQTLDELFAYAEKLKKVENGKTVRAGLDIATTNGEQNFLSLLLLQGADYYQADGMPTFDSAESIAMLNKLVTLKKNGVIIPYNSQRLEGTLFQNSEAAMGLAPAYSLIQLKQAVGADKIGFALPPKGSSGKQTALMLGTFLTMSKSTKHADAAWTFMEYWTAKENLFQVATASGYVPPRKSLKEDYLKLAPENQTVFELLNDARGFTISNSWAVNSKYLRNALEEAYFETKPIEQALKDNAEKAKEELKLK</sequence>
<reference evidence="2" key="1">
    <citation type="submission" date="2020-09" db="EMBL/GenBank/DDBJ databases">
        <title>A novel bacterium of genus Paenibacillus, isolated from South China Sea.</title>
        <authorList>
            <person name="Huang H."/>
            <person name="Mo K."/>
            <person name="Hu Y."/>
        </authorList>
    </citation>
    <scope>NUCLEOTIDE SEQUENCE</scope>
    <source>
        <strain evidence="2">IB182493</strain>
    </source>
</reference>
<dbReference type="Gene3D" id="3.40.190.10">
    <property type="entry name" value="Periplasmic binding protein-like II"/>
    <property type="match status" value="1"/>
</dbReference>
<dbReference type="SUPFAM" id="SSF53850">
    <property type="entry name" value="Periplasmic binding protein-like II"/>
    <property type="match status" value="1"/>
</dbReference>
<feature type="signal peptide" evidence="1">
    <location>
        <begin position="1"/>
        <end position="28"/>
    </location>
</feature>
<dbReference type="InterPro" id="IPR050490">
    <property type="entry name" value="Bact_solute-bd_prot1"/>
</dbReference>
<evidence type="ECO:0000313" key="2">
    <source>
        <dbReference type="EMBL" id="MBD2872770.1"/>
    </source>
</evidence>
<dbReference type="Pfam" id="PF13416">
    <property type="entry name" value="SBP_bac_8"/>
    <property type="match status" value="1"/>
</dbReference>
<accession>A0A927CWF8</accession>
<protein>
    <submittedName>
        <fullName evidence="2">ABC transporter substrate-binding protein</fullName>
    </submittedName>
</protein>
<dbReference type="PROSITE" id="PS51257">
    <property type="entry name" value="PROKAR_LIPOPROTEIN"/>
    <property type="match status" value="1"/>
</dbReference>
<feature type="chain" id="PRO_5037321638" evidence="1">
    <location>
        <begin position="29"/>
        <end position="433"/>
    </location>
</feature>
<dbReference type="RefSeq" id="WP_190867765.1">
    <property type="nucleotide sequence ID" value="NZ_JACXIY010000059.1"/>
</dbReference>
<dbReference type="EMBL" id="JACXIY010000059">
    <property type="protein sequence ID" value="MBD2872770.1"/>
    <property type="molecule type" value="Genomic_DNA"/>
</dbReference>
<organism evidence="2 3">
    <name type="scientific">Paenibacillus arenilitoris</name>
    <dbReference type="NCBI Taxonomy" id="2772299"/>
    <lineage>
        <taxon>Bacteria</taxon>
        <taxon>Bacillati</taxon>
        <taxon>Bacillota</taxon>
        <taxon>Bacilli</taxon>
        <taxon>Bacillales</taxon>
        <taxon>Paenibacillaceae</taxon>
        <taxon>Paenibacillus</taxon>
    </lineage>
</organism>
<dbReference type="CDD" id="cd14748">
    <property type="entry name" value="PBP2_UgpB"/>
    <property type="match status" value="1"/>
</dbReference>
<gene>
    <name evidence="2" type="ORF">IDH41_29830</name>
</gene>
<dbReference type="InterPro" id="IPR006059">
    <property type="entry name" value="SBP"/>
</dbReference>